<dbReference type="OpenTargets" id="ENSG00000108825"/>
<keyword evidence="3" id="KW-1185">Reference proteome</keyword>
<accession>C9JUA3</accession>
<dbReference type="ChiTaRS" id="PTGES3L-AARSD1">
    <property type="organism name" value="human"/>
</dbReference>
<evidence type="ECO:0000256" key="1">
    <source>
        <dbReference type="SAM" id="MobiDB-lite"/>
    </source>
</evidence>
<dbReference type="HOGENOM" id="CLU_3092671_0_0_1"/>
<dbReference type="HGNC" id="HGNC:43946">
    <property type="gene designation" value="PTGES3L-AARSD1"/>
</dbReference>
<dbReference type="Proteomes" id="UP000005640">
    <property type="component" value="Chromosome 17"/>
</dbReference>
<feature type="compositionally biased region" description="Polar residues" evidence="1">
    <location>
        <begin position="1"/>
        <end position="10"/>
    </location>
</feature>
<dbReference type="Ensembl" id="ENST00000423601.2">
    <property type="protein sequence ID" value="ENSP00000393780.2"/>
    <property type="gene ID" value="ENSG00000108825.18"/>
</dbReference>
<evidence type="ECO:0000313" key="2">
    <source>
        <dbReference type="Ensembl" id="ENSP00000393780.2"/>
    </source>
</evidence>
<reference evidence="2 3" key="3">
    <citation type="journal article" date="2006" name="Nature">
        <title>DNA sequence of human chromosome 17 and analysis of rearrangement in the human lineage.</title>
        <authorList>
            <person name="Zody M.C."/>
            <person name="Garber M."/>
            <person name="Adams D.J."/>
            <person name="Sharpe T."/>
            <person name="Harrow J."/>
            <person name="Lupski J.R."/>
            <person name="Nicholson C."/>
            <person name="Searle S.M."/>
            <person name="Wilming L."/>
            <person name="Young S.K."/>
            <person name="Abouelleil A."/>
            <person name="Allen N.R."/>
            <person name="Bi W."/>
            <person name="Bloom T."/>
            <person name="Borowsky M.L."/>
            <person name="Bugalter B.E."/>
            <person name="Butler J."/>
            <person name="Chang J.L."/>
            <person name="Chen C.K."/>
            <person name="Cook A."/>
            <person name="Corum B."/>
            <person name="Cuomo C.A."/>
            <person name="de Jong P.J."/>
            <person name="DeCaprio D."/>
            <person name="Dewar K."/>
            <person name="FitzGerald M."/>
            <person name="Gilbert J."/>
            <person name="Gibson R."/>
            <person name="Gnerre S."/>
            <person name="Goldstein S."/>
            <person name="Grafham D.V."/>
            <person name="Grocock R."/>
            <person name="Hafez N."/>
            <person name="Hagopian D.S."/>
            <person name="Hart E."/>
            <person name="Norman C.H."/>
            <person name="Humphray S."/>
            <person name="Jaffe D.B."/>
            <person name="Jones M."/>
            <person name="Kamal M."/>
            <person name="Khodiyar V.K."/>
            <person name="LaButti K."/>
            <person name="Laird G."/>
            <person name="Lehoczky J."/>
            <person name="Liu X."/>
            <person name="Lokyitsang T."/>
            <person name="Loveland J."/>
            <person name="Lui A."/>
            <person name="Macdonald P."/>
            <person name="Major J.E."/>
            <person name="Matthews L."/>
            <person name="Mauceli E."/>
            <person name="McCarroll S.A."/>
            <person name="Mihalev A.H."/>
            <person name="Mudge J."/>
            <person name="Nguyen C."/>
            <person name="Nicol R."/>
            <person name="O'Leary S.B."/>
            <person name="Osoegawa K."/>
            <person name="Schwartz D.C."/>
            <person name="Shaw-Smith C."/>
            <person name="Stankiewicz P."/>
            <person name="Steward C."/>
            <person name="Swarbreck D."/>
            <person name="Venkataraman V."/>
            <person name="Whittaker C.A."/>
            <person name="Yang X."/>
            <person name="Zimmer A.R."/>
            <person name="Bradley A."/>
            <person name="Hubbard T."/>
            <person name="Birren B.W."/>
            <person name="Rogers J."/>
            <person name="Lander E.S."/>
            <person name="Nusbaum C."/>
        </authorList>
    </citation>
    <scope>NUCLEOTIDE SEQUENCE [LARGE SCALE GENOMIC DNA]</scope>
</reference>
<reference evidence="2 3" key="2">
    <citation type="journal article" date="2004" name="Nature">
        <title>Finishing the euchromatic sequence of the human genome.</title>
        <authorList>
            <consortium name="International Human Genome Sequencing Consortium"/>
        </authorList>
    </citation>
    <scope>NUCLEOTIDE SEQUENCE [LARGE SCALE GENOMIC DNA]</scope>
</reference>
<reference evidence="2" key="5">
    <citation type="submission" date="2025-09" db="UniProtKB">
        <authorList>
            <consortium name="Ensembl"/>
        </authorList>
    </citation>
    <scope>IDENTIFICATION</scope>
</reference>
<gene>
    <name evidence="2" type="primary">PTGES3L-AARSD1</name>
</gene>
<name>C9JUA3_HUMAN</name>
<dbReference type="AlphaFoldDB" id="C9JUA3"/>
<sequence>MARHTSTSLQAARPDLVVRQAQSK</sequence>
<protein>
    <submittedName>
        <fullName evidence="2">PTGES3L-AARSD1 readthrough</fullName>
    </submittedName>
</protein>
<reference evidence="2" key="4">
    <citation type="submission" date="2025-08" db="UniProtKB">
        <authorList>
            <consortium name="Ensembl"/>
        </authorList>
    </citation>
    <scope>IDENTIFICATION</scope>
</reference>
<proteinExistence type="predicted"/>
<feature type="region of interest" description="Disordered" evidence="1">
    <location>
        <begin position="1"/>
        <end position="24"/>
    </location>
</feature>
<dbReference type="VEuPathDB" id="HostDB:ENSG00000108825"/>
<reference evidence="2 3" key="1">
    <citation type="journal article" date="2001" name="Nature">
        <title>Initial sequencing and analysis of the human genome.</title>
        <authorList>
            <consortium name="International Human Genome Sequencing Consortium"/>
            <person name="Lander E.S."/>
            <person name="Linton L.M."/>
            <person name="Birren B."/>
            <person name="Nusbaum C."/>
            <person name="Zody M.C."/>
            <person name="Baldwin J."/>
            <person name="Devon K."/>
            <person name="Dewar K."/>
            <person name="Doyle M."/>
            <person name="FitzHugh W."/>
            <person name="Funke R."/>
            <person name="Gage D."/>
            <person name="Harris K."/>
            <person name="Heaford A."/>
            <person name="Howland J."/>
            <person name="Kann L."/>
            <person name="Lehoczky J."/>
            <person name="LeVine R."/>
            <person name="McEwan P."/>
            <person name="McKernan K."/>
            <person name="Meldrim J."/>
            <person name="Mesirov J.P."/>
            <person name="Miranda C."/>
            <person name="Morris W."/>
            <person name="Naylor J."/>
            <person name="Raymond C."/>
            <person name="Rosetti M."/>
            <person name="Santos R."/>
            <person name="Sheridan A."/>
            <person name="Sougnez C."/>
            <person name="Stange-Thomann N."/>
            <person name="Stojanovic N."/>
            <person name="Subramanian A."/>
            <person name="Wyman D."/>
            <person name="Rogers J."/>
            <person name="Sulston J."/>
            <person name="Ainscough R."/>
            <person name="Beck S."/>
            <person name="Bentley D."/>
            <person name="Burton J."/>
            <person name="Clee C."/>
            <person name="Carter N."/>
            <person name="Coulson A."/>
            <person name="Deadman R."/>
            <person name="Deloukas P."/>
            <person name="Dunham A."/>
            <person name="Dunham I."/>
            <person name="Durbin R."/>
            <person name="French L."/>
            <person name="Grafham D."/>
            <person name="Gregory S."/>
            <person name="Hubbard T."/>
            <person name="Humphray S."/>
            <person name="Hunt A."/>
            <person name="Jones M."/>
            <person name="Lloyd C."/>
            <person name="McMurray A."/>
            <person name="Matthews L."/>
            <person name="Mercer S."/>
            <person name="Milne S."/>
            <person name="Mullikin J.C."/>
            <person name="Mungall A."/>
            <person name="Plumb R."/>
            <person name="Ross M."/>
            <person name="Shownkeen R."/>
            <person name="Sims S."/>
            <person name="Waterston R.H."/>
            <person name="Wilson R.K."/>
            <person name="Hillier L.W."/>
            <person name="McPherson J.D."/>
            <person name="Marra M.A."/>
            <person name="Mardis E.R."/>
            <person name="Fulton L.A."/>
            <person name="Chinwalla A.T."/>
            <person name="Pepin K.H."/>
            <person name="Gish W.R."/>
            <person name="Chissoe S.L."/>
            <person name="Wendl M.C."/>
            <person name="Delehaunty K.D."/>
            <person name="Miner T.L."/>
            <person name="Delehaunty A."/>
            <person name="Kramer J.B."/>
            <person name="Cook L.L."/>
            <person name="Fulton R.S."/>
            <person name="Johnson D.L."/>
            <person name="Minx P.J."/>
            <person name="Clifton S.W."/>
            <person name="Hawkins T."/>
            <person name="Branscomb E."/>
            <person name="Predki P."/>
            <person name="Richardson P."/>
            <person name="Wenning S."/>
            <person name="Slezak T."/>
            <person name="Doggett N."/>
            <person name="Cheng J.F."/>
            <person name="Olsen A."/>
            <person name="Lucas S."/>
            <person name="Elkin C."/>
            <person name="Uberbacher E."/>
            <person name="Frazier M."/>
            <person name="Gibbs R.A."/>
            <person name="Muzny D.M."/>
            <person name="Scherer S.E."/>
            <person name="Bouck J.B."/>
            <person name="Sodergren E.J."/>
            <person name="Worley K.C."/>
            <person name="Rives C.M."/>
            <person name="Gorrell J.H."/>
            <person name="Metzker M.L."/>
            <person name="Naylor S.L."/>
            <person name="Kucherlapati R.S."/>
            <person name="Nelson D.L."/>
            <person name="Weinstock G.M."/>
            <person name="Sakaki Y."/>
            <person name="Fujiyama A."/>
            <person name="Hattori M."/>
            <person name="Yada T."/>
            <person name="Toyoda A."/>
            <person name="Itoh T."/>
            <person name="Kawagoe C."/>
            <person name="Watanabe H."/>
            <person name="Totoki Y."/>
            <person name="Taylor T."/>
            <person name="Weissenbach J."/>
            <person name="Heilig R."/>
            <person name="Saurin W."/>
            <person name="Artiguenave F."/>
            <person name="Brottier P."/>
            <person name="Bruls T."/>
            <person name="Pelletier E."/>
            <person name="Robert C."/>
            <person name="Wincker P."/>
            <person name="Smith D.R."/>
            <person name="Doucette-Stamm L."/>
            <person name="Rubenfield M."/>
            <person name="Weinstock K."/>
            <person name="Lee H.M."/>
            <person name="Dubois J."/>
            <person name="Rosenthal A."/>
            <person name="Platzer M."/>
            <person name="Nyakatura G."/>
            <person name="Taudien S."/>
            <person name="Rump A."/>
            <person name="Yang H."/>
            <person name="Yu J."/>
            <person name="Wang J."/>
            <person name="Huang G."/>
            <person name="Gu J."/>
            <person name="Hood L."/>
            <person name="Rowen L."/>
            <person name="Madan A."/>
            <person name="Qin S."/>
            <person name="Davis R.W."/>
            <person name="Federspiel N.A."/>
            <person name="Abola A.P."/>
            <person name="Proctor M.J."/>
            <person name="Myers R.M."/>
            <person name="Schmutz J."/>
            <person name="Dickson M."/>
            <person name="Grimwood J."/>
            <person name="Cox D.R."/>
            <person name="Olson M.V."/>
            <person name="Kaul R."/>
            <person name="Raymond C."/>
            <person name="Shimizu N."/>
            <person name="Kawasaki K."/>
            <person name="Minoshima S."/>
            <person name="Evans G.A."/>
            <person name="Athanasiou M."/>
            <person name="Schultz R."/>
            <person name="Roe B.A."/>
            <person name="Chen F."/>
            <person name="Pan H."/>
            <person name="Ramser J."/>
            <person name="Lehrach H."/>
            <person name="Reinhardt R."/>
            <person name="McCombie W.R."/>
            <person name="de la Bastide M."/>
            <person name="Dedhia N."/>
            <person name="Blocker H."/>
            <person name="Hornischer K."/>
            <person name="Nordsiek G."/>
            <person name="Agarwala R."/>
            <person name="Aravind L."/>
            <person name="Bailey J.A."/>
            <person name="Bateman A."/>
            <person name="Batzoglou S."/>
            <person name="Birney E."/>
            <person name="Bork P."/>
            <person name="Brown D.G."/>
            <person name="Burge C.B."/>
            <person name="Cerutti L."/>
            <person name="Chen H.C."/>
            <person name="Church D."/>
            <person name="Clamp M."/>
            <person name="Copley R.R."/>
            <person name="Doerks T."/>
            <person name="Eddy S.R."/>
            <person name="Eichler E.E."/>
            <person name="Furey T.S."/>
            <person name="Galagan J."/>
            <person name="Gilbert J.G."/>
            <person name="Harmon C."/>
            <person name="Hayashizaki Y."/>
            <person name="Haussler D."/>
            <person name="Hermjakob H."/>
            <person name="Hokamp K."/>
            <person name="Jang W."/>
            <person name="Johnson L.S."/>
            <person name="Jones T.A."/>
            <person name="Kasif S."/>
            <person name="Kaspryzk A."/>
            <person name="Kennedy S."/>
            <person name="Kent W.J."/>
            <person name="Kitts P."/>
            <person name="Koonin E.V."/>
            <person name="Korf I."/>
            <person name="Kulp D."/>
            <person name="Lancet D."/>
            <person name="Lowe T.M."/>
            <person name="McLysaght A."/>
            <person name="Mikkelsen T."/>
            <person name="Moran J.V."/>
            <person name="Mulder N."/>
            <person name="Pollara V.J."/>
            <person name="Ponting C.P."/>
            <person name="Schuler G."/>
            <person name="Schultz J."/>
            <person name="Slater G."/>
            <person name="Smit A.F."/>
            <person name="Stupka E."/>
            <person name="Szustakowski J."/>
            <person name="Thierry-Mieg D."/>
            <person name="Thierry-Mieg J."/>
            <person name="Wagner L."/>
            <person name="Wallis J."/>
            <person name="Wheeler R."/>
            <person name="Williams A."/>
            <person name="Wolf Y.I."/>
            <person name="Wolfe K.H."/>
            <person name="Yang S.P."/>
            <person name="Yeh R.F."/>
            <person name="Collins F."/>
            <person name="Guyer M.S."/>
            <person name="Peterson J."/>
            <person name="Felsenfeld A."/>
            <person name="Wetterstrand K.A."/>
            <person name="Patrinos A."/>
            <person name="Morgan M.J."/>
            <person name="de Jong P."/>
            <person name="Catanese J.J."/>
            <person name="Osoegawa K."/>
            <person name="Shizuya H."/>
            <person name="Choi S."/>
            <person name="Chen Y.J."/>
        </authorList>
    </citation>
    <scope>NUCLEOTIDE SEQUENCE [LARGE SCALE GENOMIC DNA]</scope>
</reference>
<dbReference type="EMBL" id="AC055866">
    <property type="status" value="NOT_ANNOTATED_CDS"/>
    <property type="molecule type" value="Genomic_DNA"/>
</dbReference>
<evidence type="ECO:0000313" key="3">
    <source>
        <dbReference type="Proteomes" id="UP000005640"/>
    </source>
</evidence>
<dbReference type="ExpressionAtlas" id="C9JUA3">
    <property type="expression patterns" value="baseline and differential"/>
</dbReference>
<organism evidence="2 3">
    <name type="scientific">Homo sapiens</name>
    <name type="common">Human</name>
    <dbReference type="NCBI Taxonomy" id="9606"/>
    <lineage>
        <taxon>Eukaryota</taxon>
        <taxon>Metazoa</taxon>
        <taxon>Chordata</taxon>
        <taxon>Craniata</taxon>
        <taxon>Vertebrata</taxon>
        <taxon>Euteleostomi</taxon>
        <taxon>Mammalia</taxon>
        <taxon>Eutheria</taxon>
        <taxon>Euarchontoglires</taxon>
        <taxon>Primates</taxon>
        <taxon>Haplorrhini</taxon>
        <taxon>Catarrhini</taxon>
        <taxon>Hominidae</taxon>
        <taxon>Homo</taxon>
    </lineage>
</organism>
<dbReference type="Bgee" id="ENSG00000108825">
    <property type="expression patterns" value="Expressed in male germ line stem cell (sensu Vertebrata) in testis and 103 other cell types or tissues"/>
</dbReference>
<dbReference type="UCSC" id="uc060fpr.1">
    <property type="organism name" value="human"/>
</dbReference>